<comment type="catalytic activity">
    <reaction evidence="2">
        <text>a 3'-end 2',3'-cyclophospho-ribonucleotide-RNA + H2O = a 3'-end 2'-phospho-ribonucleotide-RNA + H(+)</text>
        <dbReference type="Rhea" id="RHEA:11828"/>
        <dbReference type="Rhea" id="RHEA-COMP:10464"/>
        <dbReference type="Rhea" id="RHEA-COMP:17353"/>
        <dbReference type="ChEBI" id="CHEBI:15377"/>
        <dbReference type="ChEBI" id="CHEBI:15378"/>
        <dbReference type="ChEBI" id="CHEBI:83064"/>
        <dbReference type="ChEBI" id="CHEBI:173113"/>
        <dbReference type="EC" id="3.1.4.58"/>
    </reaction>
</comment>
<proteinExistence type="inferred from homology"/>
<dbReference type="GO" id="GO:0004113">
    <property type="term" value="F:2',3'-cyclic-nucleotide 3'-phosphodiesterase activity"/>
    <property type="evidence" value="ECO:0007669"/>
    <property type="project" value="InterPro"/>
</dbReference>
<gene>
    <name evidence="3" type="ORF">CJD35_00280</name>
</gene>
<dbReference type="SUPFAM" id="SSF55144">
    <property type="entry name" value="LigT-like"/>
    <property type="match status" value="1"/>
</dbReference>
<keyword evidence="1 2" id="KW-0378">Hydrolase</keyword>
<comment type="function">
    <text evidence="2">Hydrolyzes RNA 2',3'-cyclic phosphodiester to an RNA 2'-phosphomonoester.</text>
</comment>
<reference evidence="3 4" key="1">
    <citation type="submission" date="2017-08" db="EMBL/GenBank/DDBJ databases">
        <title>Whole Genome Sequence of Sphingobium hydrophobicum C1: Insights into Adaption to the Electronic-waste Contaminated Sediment.</title>
        <authorList>
            <person name="Song D."/>
            <person name="Chen X."/>
            <person name="Xu M."/>
        </authorList>
    </citation>
    <scope>NUCLEOTIDE SEQUENCE [LARGE SCALE GENOMIC DNA]</scope>
    <source>
        <strain evidence="3 4">C1</strain>
    </source>
</reference>
<dbReference type="AlphaFoldDB" id="A0A249MPF0"/>
<dbReference type="KEGG" id="shyd:CJD35_00280"/>
<dbReference type="EC" id="3.1.4.58" evidence="2"/>
<dbReference type="PANTHER" id="PTHR35561:SF1">
    <property type="entry name" value="RNA 2',3'-CYCLIC PHOSPHODIESTERASE"/>
    <property type="match status" value="1"/>
</dbReference>
<comment type="similarity">
    <text evidence="2">Belongs to the 2H phosphoesterase superfamily. ThpR family.</text>
</comment>
<dbReference type="NCBIfam" id="TIGR02258">
    <property type="entry name" value="2_5_ligase"/>
    <property type="match status" value="1"/>
</dbReference>
<dbReference type="Gene3D" id="3.90.1140.10">
    <property type="entry name" value="Cyclic phosphodiesterase"/>
    <property type="match status" value="1"/>
</dbReference>
<feature type="short sequence motif" description="HXTX 2" evidence="2">
    <location>
        <begin position="121"/>
        <end position="124"/>
    </location>
</feature>
<evidence type="ECO:0000313" key="4">
    <source>
        <dbReference type="Proteomes" id="UP000217141"/>
    </source>
</evidence>
<name>A0A249MPF0_SPHXE</name>
<dbReference type="PANTHER" id="PTHR35561">
    <property type="entry name" value="RNA 2',3'-CYCLIC PHOSPHODIESTERASE"/>
    <property type="match status" value="1"/>
</dbReference>
<evidence type="ECO:0000256" key="1">
    <source>
        <dbReference type="ARBA" id="ARBA00022801"/>
    </source>
</evidence>
<feature type="short sequence motif" description="HXTX 1" evidence="2">
    <location>
        <begin position="37"/>
        <end position="40"/>
    </location>
</feature>
<dbReference type="HAMAP" id="MF_01940">
    <property type="entry name" value="RNA_CPDase"/>
    <property type="match status" value="1"/>
</dbReference>
<dbReference type="InterPro" id="IPR004175">
    <property type="entry name" value="RNA_CPDase"/>
</dbReference>
<dbReference type="RefSeq" id="WP_017184496.1">
    <property type="nucleotide sequence ID" value="NZ_CP022745.1"/>
</dbReference>
<evidence type="ECO:0000313" key="3">
    <source>
        <dbReference type="EMBL" id="ASY43064.1"/>
    </source>
</evidence>
<feature type="active site" description="Proton donor" evidence="2">
    <location>
        <position position="37"/>
    </location>
</feature>
<dbReference type="GO" id="GO:0008664">
    <property type="term" value="F:RNA 2',3'-cyclic 3'-phosphodiesterase activity"/>
    <property type="evidence" value="ECO:0007669"/>
    <property type="project" value="UniProtKB-EC"/>
</dbReference>
<dbReference type="Proteomes" id="UP000217141">
    <property type="component" value="Chromosome I"/>
</dbReference>
<protein>
    <recommendedName>
        <fullName evidence="2">RNA 2',3'-cyclic phosphodiesterase</fullName>
        <shortName evidence="2">RNA 2',3'-CPDase</shortName>
        <ecNumber evidence="2">3.1.4.58</ecNumber>
    </recommendedName>
</protein>
<organism evidence="3 4">
    <name type="scientific">Sphingobium xenophagum</name>
    <dbReference type="NCBI Taxonomy" id="121428"/>
    <lineage>
        <taxon>Bacteria</taxon>
        <taxon>Pseudomonadati</taxon>
        <taxon>Pseudomonadota</taxon>
        <taxon>Alphaproteobacteria</taxon>
        <taxon>Sphingomonadales</taxon>
        <taxon>Sphingomonadaceae</taxon>
        <taxon>Sphingobium</taxon>
    </lineage>
</organism>
<feature type="active site" description="Proton acceptor" evidence="2">
    <location>
        <position position="121"/>
    </location>
</feature>
<accession>A0A249MPF0</accession>
<sequence>MHRLFVAIRPPAAHRAQLLALMGGVAGARWQRDDQLHLTLRFIGEVDRHRASDIADALRTIRFAPFDARIAGVGVFDRRGLIDTLWAGVQPRDPLASLHRKVDRACVAMGQPPEERAYWPHITLARFGRSGALVDPFLASHAALNSPPFTIDSFALFESRLGNNGAHYQIVEDYGPGSPD</sequence>
<evidence type="ECO:0000256" key="2">
    <source>
        <dbReference type="HAMAP-Rule" id="MF_01940"/>
    </source>
</evidence>
<dbReference type="Pfam" id="PF13563">
    <property type="entry name" value="2_5_RNA_ligase2"/>
    <property type="match status" value="1"/>
</dbReference>
<dbReference type="InterPro" id="IPR009097">
    <property type="entry name" value="Cyclic_Pdiesterase"/>
</dbReference>
<dbReference type="EMBL" id="CP022745">
    <property type="protein sequence ID" value="ASY43064.1"/>
    <property type="molecule type" value="Genomic_DNA"/>
</dbReference>